<dbReference type="SUPFAM" id="SSF53474">
    <property type="entry name" value="alpha/beta-Hydrolases"/>
    <property type="match status" value="1"/>
</dbReference>
<keyword evidence="3" id="KW-1185">Reference proteome</keyword>
<evidence type="ECO:0000256" key="1">
    <source>
        <dbReference type="SAM" id="SignalP"/>
    </source>
</evidence>
<accession>A0A0B6TQ37</accession>
<dbReference type="EMBL" id="CP007790">
    <property type="protein sequence ID" value="AJK70023.1"/>
    <property type="molecule type" value="Genomic_DNA"/>
</dbReference>
<gene>
    <name evidence="2" type="ORF">B840_12275</name>
</gene>
<reference evidence="2 3" key="1">
    <citation type="submission" date="2014-05" db="EMBL/GenBank/DDBJ databases">
        <title>Complete genome sequence of Corynebacterium marinum DSM 44953.</title>
        <authorList>
            <person name="Schaffert L."/>
            <person name="Albersmeier A."/>
            <person name="Kalinowski J."/>
            <person name="Ruckert C."/>
        </authorList>
    </citation>
    <scope>NUCLEOTIDE SEQUENCE [LARGE SCALE GENOMIC DNA]</scope>
    <source>
        <strain evidence="2 3">DSM 44953</strain>
    </source>
</reference>
<keyword evidence="1" id="KW-0732">Signal</keyword>
<proteinExistence type="predicted"/>
<dbReference type="Gene3D" id="3.40.50.1820">
    <property type="entry name" value="alpha/beta hydrolase"/>
    <property type="match status" value="2"/>
</dbReference>
<dbReference type="InterPro" id="IPR029058">
    <property type="entry name" value="AB_hydrolase_fold"/>
</dbReference>
<evidence type="ECO:0000313" key="3">
    <source>
        <dbReference type="Proteomes" id="UP000031928"/>
    </source>
</evidence>
<dbReference type="HOGENOM" id="CLU_029537_4_1_11"/>
<sequence length="228" mass="23321">MERRATFYIRRVSRFRGALSTLAAVVLVVAGAPGAGAASSGSVIDPVFNDASCVPSPAHPNPVVYLHGTGSDSTGFAGTAGFLRERGFCVWTLHHGSDGTTLSGLTHATASALDADPGSSQRMLGASTLEQRQDSEFIAWLSGVPDTTPGVVYTTLYTPSDAVATPSSTSMLEAVGGADVANVDVEATCGRTFSHYDLPGDPGAAHLIHWGLTRGPGDVVATGEDCGA</sequence>
<feature type="chain" id="PRO_5002124885" evidence="1">
    <location>
        <begin position="38"/>
        <end position="228"/>
    </location>
</feature>
<feature type="signal peptide" evidence="1">
    <location>
        <begin position="1"/>
        <end position="37"/>
    </location>
</feature>
<dbReference type="KEGG" id="cmq:B840_12275"/>
<evidence type="ECO:0000313" key="2">
    <source>
        <dbReference type="EMBL" id="AJK70023.1"/>
    </source>
</evidence>
<protein>
    <submittedName>
        <fullName evidence="2">Putative secreted protein</fullName>
    </submittedName>
</protein>
<name>A0A0B6TQ37_9CORY</name>
<dbReference type="STRING" id="1224162.B840_12275"/>
<organism evidence="2 3">
    <name type="scientific">Corynebacterium marinum DSM 44953</name>
    <dbReference type="NCBI Taxonomy" id="1224162"/>
    <lineage>
        <taxon>Bacteria</taxon>
        <taxon>Bacillati</taxon>
        <taxon>Actinomycetota</taxon>
        <taxon>Actinomycetes</taxon>
        <taxon>Mycobacteriales</taxon>
        <taxon>Corynebacteriaceae</taxon>
        <taxon>Corynebacterium</taxon>
    </lineage>
</organism>
<dbReference type="Proteomes" id="UP000031928">
    <property type="component" value="Chromosome"/>
</dbReference>
<dbReference type="AlphaFoldDB" id="A0A0B6TQ37"/>